<dbReference type="HOGENOM" id="CLU_1889203_0_0_1"/>
<reference evidence="4 5" key="1">
    <citation type="journal article" date="2005" name="PLoS Biol.">
        <title>The genomes of Oryza sativa: a history of duplications.</title>
        <authorList>
            <person name="Yu J."/>
            <person name="Wang J."/>
            <person name="Lin W."/>
            <person name="Li S."/>
            <person name="Li H."/>
            <person name="Zhou J."/>
            <person name="Ni P."/>
            <person name="Dong W."/>
            <person name="Hu S."/>
            <person name="Zeng C."/>
            <person name="Zhang J."/>
            <person name="Zhang Y."/>
            <person name="Li R."/>
            <person name="Xu Z."/>
            <person name="Li S."/>
            <person name="Li X."/>
            <person name="Zheng H."/>
            <person name="Cong L."/>
            <person name="Lin L."/>
            <person name="Yin J."/>
            <person name="Geng J."/>
            <person name="Li G."/>
            <person name="Shi J."/>
            <person name="Liu J."/>
            <person name="Lv H."/>
            <person name="Li J."/>
            <person name="Wang J."/>
            <person name="Deng Y."/>
            <person name="Ran L."/>
            <person name="Shi X."/>
            <person name="Wang X."/>
            <person name="Wu Q."/>
            <person name="Li C."/>
            <person name="Ren X."/>
            <person name="Wang J."/>
            <person name="Wang X."/>
            <person name="Li D."/>
            <person name="Liu D."/>
            <person name="Zhang X."/>
            <person name="Ji Z."/>
            <person name="Zhao W."/>
            <person name="Sun Y."/>
            <person name="Zhang Z."/>
            <person name="Bao J."/>
            <person name="Han Y."/>
            <person name="Dong L."/>
            <person name="Ji J."/>
            <person name="Chen P."/>
            <person name="Wu S."/>
            <person name="Liu J."/>
            <person name="Xiao Y."/>
            <person name="Bu D."/>
            <person name="Tan J."/>
            <person name="Yang L."/>
            <person name="Ye C."/>
            <person name="Zhang J."/>
            <person name="Xu J."/>
            <person name="Zhou Y."/>
            <person name="Yu Y."/>
            <person name="Zhang B."/>
            <person name="Zhuang S."/>
            <person name="Wei H."/>
            <person name="Liu B."/>
            <person name="Lei M."/>
            <person name="Yu H."/>
            <person name="Li Y."/>
            <person name="Xu H."/>
            <person name="Wei S."/>
            <person name="He X."/>
            <person name="Fang L."/>
            <person name="Zhang Z."/>
            <person name="Zhang Y."/>
            <person name="Huang X."/>
            <person name="Su Z."/>
            <person name="Tong W."/>
            <person name="Li J."/>
            <person name="Tong Z."/>
            <person name="Li S."/>
            <person name="Ye J."/>
            <person name="Wang L."/>
            <person name="Fang L."/>
            <person name="Lei T."/>
            <person name="Chen C."/>
            <person name="Chen H."/>
            <person name="Xu Z."/>
            <person name="Li H."/>
            <person name="Huang H."/>
            <person name="Zhang F."/>
            <person name="Xu H."/>
            <person name="Li N."/>
            <person name="Zhao C."/>
            <person name="Li S."/>
            <person name="Dong L."/>
            <person name="Huang Y."/>
            <person name="Li L."/>
            <person name="Xi Y."/>
            <person name="Qi Q."/>
            <person name="Li W."/>
            <person name="Zhang B."/>
            <person name="Hu W."/>
            <person name="Zhang Y."/>
            <person name="Tian X."/>
            <person name="Jiao Y."/>
            <person name="Liang X."/>
            <person name="Jin J."/>
            <person name="Gao L."/>
            <person name="Zheng W."/>
            <person name="Hao B."/>
            <person name="Liu S."/>
            <person name="Wang W."/>
            <person name="Yuan L."/>
            <person name="Cao M."/>
            <person name="McDermott J."/>
            <person name="Samudrala R."/>
            <person name="Wang J."/>
            <person name="Wong G.K."/>
            <person name="Yang H."/>
        </authorList>
    </citation>
    <scope>NUCLEOTIDE SEQUENCE [LARGE SCALE GENOMIC DNA]</scope>
    <source>
        <strain evidence="5">cv. 93-11</strain>
    </source>
</reference>
<proteinExistence type="predicted"/>
<evidence type="ECO:0000313" key="5">
    <source>
        <dbReference type="Proteomes" id="UP000007015"/>
    </source>
</evidence>
<organism evidence="4 5">
    <name type="scientific">Oryza sativa subsp. indica</name>
    <name type="common">Rice</name>
    <dbReference type="NCBI Taxonomy" id="39946"/>
    <lineage>
        <taxon>Eukaryota</taxon>
        <taxon>Viridiplantae</taxon>
        <taxon>Streptophyta</taxon>
        <taxon>Embryophyta</taxon>
        <taxon>Tracheophyta</taxon>
        <taxon>Spermatophyta</taxon>
        <taxon>Magnoliopsida</taxon>
        <taxon>Liliopsida</taxon>
        <taxon>Poales</taxon>
        <taxon>Poaceae</taxon>
        <taxon>BOP clade</taxon>
        <taxon>Oryzoideae</taxon>
        <taxon>Oryzeae</taxon>
        <taxon>Oryzinae</taxon>
        <taxon>Oryza</taxon>
        <taxon>Oryza sativa</taxon>
    </lineage>
</organism>
<protein>
    <recommendedName>
        <fullName evidence="3">Receptor-like PK ALE2 N-terminal domain-containing protein</fullName>
    </recommendedName>
</protein>
<dbReference type="PANTHER" id="PTHR47989:SF40">
    <property type="entry name" value="RECEPTOR-LIKE SERINE_THREONINE-PROTEIN KINASE ALE2"/>
    <property type="match status" value="1"/>
</dbReference>
<dbReference type="Proteomes" id="UP000007015">
    <property type="component" value="Chromosome 2"/>
</dbReference>
<gene>
    <name evidence="4" type="ORF">OsI_09432</name>
</gene>
<name>A2XAZ8_ORYSI</name>
<sequence>MVSKRFALNIVFKFLRKRTSGCTDNCSDPMTTTPIGSPCGCVLPICVIVDLDVAPYLLFMRIAELEVEVAAGTFLKQSQVKIMAAIPSIQDDQKTRVTIYLVPLREQFDGYTASLISDRFWNNKIQINSSIPWRL</sequence>
<dbReference type="PANTHER" id="PTHR47989">
    <property type="entry name" value="OS01G0750732 PROTEIN"/>
    <property type="match status" value="1"/>
</dbReference>
<evidence type="ECO:0000256" key="1">
    <source>
        <dbReference type="ARBA" id="ARBA00022741"/>
    </source>
</evidence>
<dbReference type="InterPro" id="IPR057597">
    <property type="entry name" value="ALE2_N"/>
</dbReference>
<evidence type="ECO:0000313" key="4">
    <source>
        <dbReference type="EMBL" id="EAY88008.1"/>
    </source>
</evidence>
<keyword evidence="5" id="KW-1185">Reference proteome</keyword>
<keyword evidence="1" id="KW-0547">Nucleotide-binding</keyword>
<feature type="domain" description="Receptor-like PK ALE2 N-terminal" evidence="3">
    <location>
        <begin position="28"/>
        <end position="131"/>
    </location>
</feature>
<dbReference type="EMBL" id="CM000127">
    <property type="protein sequence ID" value="EAY88008.1"/>
    <property type="molecule type" value="Genomic_DNA"/>
</dbReference>
<evidence type="ECO:0000259" key="3">
    <source>
        <dbReference type="Pfam" id="PF23180"/>
    </source>
</evidence>
<dbReference type="Pfam" id="PF23180">
    <property type="entry name" value="ALE2_N"/>
    <property type="match status" value="1"/>
</dbReference>
<dbReference type="GO" id="GO:0005524">
    <property type="term" value="F:ATP binding"/>
    <property type="evidence" value="ECO:0007669"/>
    <property type="project" value="UniProtKB-KW"/>
</dbReference>
<keyword evidence="2" id="KW-0067">ATP-binding</keyword>
<dbReference type="STRING" id="39946.A2XAZ8"/>
<accession>A2XAZ8</accession>
<dbReference type="AlphaFoldDB" id="A2XAZ8"/>
<evidence type="ECO:0000256" key="2">
    <source>
        <dbReference type="ARBA" id="ARBA00022840"/>
    </source>
</evidence>
<dbReference type="OMA" id="TYERFWG"/>
<dbReference type="Gramene" id="BGIOSGA005368-TA">
    <property type="protein sequence ID" value="BGIOSGA005368-PA"/>
    <property type="gene ID" value="BGIOSGA005368"/>
</dbReference>